<proteinExistence type="predicted"/>
<dbReference type="Gene3D" id="2.60.40.10">
    <property type="entry name" value="Immunoglobulins"/>
    <property type="match status" value="1"/>
</dbReference>
<feature type="region of interest" description="Disordered" evidence="1">
    <location>
        <begin position="1"/>
        <end position="81"/>
    </location>
</feature>
<feature type="compositionally biased region" description="Polar residues" evidence="1">
    <location>
        <begin position="62"/>
        <end position="71"/>
    </location>
</feature>
<protein>
    <recommendedName>
        <fullName evidence="4">PKD domain-containing protein</fullName>
    </recommendedName>
</protein>
<keyword evidence="3" id="KW-1185">Reference proteome</keyword>
<dbReference type="Proteomes" id="UP000249799">
    <property type="component" value="Chromosome"/>
</dbReference>
<sequence length="313" mass="34171">MSDSECPTDRVCGDEGVCVAPDDEPDAGDVDNNDPDAGDVDNNDPDGGSDTLCPAPTITPAGAQNDSSSASALPGSTIRLDGRRDDDAVVTYQWRFVDFPYSETIAELEPKLVAHANGTADFKAEALGLYTVELEVKDANGASVCPPTTAQVLVETDDQIYVELVWETPGQTDKDASGPDLELHYKHPNGTWAQWDPPLDIFWYVPTADWGIPGDSSDDPVMRRFIDHGPGPEAIAHKKADPLVYSVGVYSYDDKDFGPSFATVRVYLDGELADEVPNIEMPETNHFYEVLTIDAGQQTTEYLDNHYEDFLEM</sequence>
<evidence type="ECO:0000313" key="3">
    <source>
        <dbReference type="Proteomes" id="UP000249799"/>
    </source>
</evidence>
<dbReference type="AlphaFoldDB" id="A0A2Z4FJ54"/>
<name>A0A2Z4FJ54_9DELT</name>
<dbReference type="EMBL" id="CP030032">
    <property type="protein sequence ID" value="AWV88972.1"/>
    <property type="molecule type" value="Genomic_DNA"/>
</dbReference>
<dbReference type="KEGG" id="bsed:DN745_06300"/>
<reference evidence="2 3" key="1">
    <citation type="submission" date="2018-06" db="EMBL/GenBank/DDBJ databases">
        <title>Lujinxingia sediminis gen. nov. sp. nov., a new facultative anaerobic member of the class Deltaproteobacteria, and proposal of Lujinxingaceae fam. nov.</title>
        <authorList>
            <person name="Guo L.-Y."/>
            <person name="Li C.-M."/>
            <person name="Wang S."/>
            <person name="Du Z.-J."/>
        </authorList>
    </citation>
    <scope>NUCLEOTIDE SEQUENCE [LARGE SCALE GENOMIC DNA]</scope>
    <source>
        <strain evidence="2 3">FA350</strain>
    </source>
</reference>
<gene>
    <name evidence="2" type="ORF">DN745_06300</name>
</gene>
<organism evidence="2 3">
    <name type="scientific">Bradymonas sediminis</name>
    <dbReference type="NCBI Taxonomy" id="1548548"/>
    <lineage>
        <taxon>Bacteria</taxon>
        <taxon>Deltaproteobacteria</taxon>
        <taxon>Bradymonadales</taxon>
        <taxon>Bradymonadaceae</taxon>
        <taxon>Bradymonas</taxon>
    </lineage>
</organism>
<feature type="compositionally biased region" description="Acidic residues" evidence="1">
    <location>
        <begin position="21"/>
        <end position="44"/>
    </location>
</feature>
<evidence type="ECO:0000313" key="2">
    <source>
        <dbReference type="EMBL" id="AWV88972.1"/>
    </source>
</evidence>
<dbReference type="InterPro" id="IPR013783">
    <property type="entry name" value="Ig-like_fold"/>
</dbReference>
<dbReference type="OrthoDB" id="5481749at2"/>
<evidence type="ECO:0008006" key="4">
    <source>
        <dbReference type="Google" id="ProtNLM"/>
    </source>
</evidence>
<accession>A0A2Z4FJ54</accession>
<evidence type="ECO:0000256" key="1">
    <source>
        <dbReference type="SAM" id="MobiDB-lite"/>
    </source>
</evidence>